<proteinExistence type="predicted"/>
<protein>
    <submittedName>
        <fullName evidence="1">Uncharacterized protein</fullName>
    </submittedName>
</protein>
<evidence type="ECO:0000313" key="1">
    <source>
        <dbReference type="EMBL" id="QHU00435.1"/>
    </source>
</evidence>
<dbReference type="AlphaFoldDB" id="A0A6C0J414"/>
<accession>A0A6C0J414</accession>
<organism evidence="1">
    <name type="scientific">viral metagenome</name>
    <dbReference type="NCBI Taxonomy" id="1070528"/>
    <lineage>
        <taxon>unclassified sequences</taxon>
        <taxon>metagenomes</taxon>
        <taxon>organismal metagenomes</taxon>
    </lineage>
</organism>
<name>A0A6C0J414_9ZZZZ</name>
<reference evidence="1" key="1">
    <citation type="journal article" date="2020" name="Nature">
        <title>Giant virus diversity and host interactions through global metagenomics.</title>
        <authorList>
            <person name="Schulz F."/>
            <person name="Roux S."/>
            <person name="Paez-Espino D."/>
            <person name="Jungbluth S."/>
            <person name="Walsh D.A."/>
            <person name="Denef V.J."/>
            <person name="McMahon K.D."/>
            <person name="Konstantinidis K.T."/>
            <person name="Eloe-Fadrosh E.A."/>
            <person name="Kyrpides N.C."/>
            <person name="Woyke T."/>
        </authorList>
    </citation>
    <scope>NUCLEOTIDE SEQUENCE</scope>
    <source>
        <strain evidence="1">GVMAG-M-3300025860-20</strain>
    </source>
</reference>
<sequence length="41" mass="4801">MSIALKTIKVSYTKTMRELVTEKAMEPAYAFSETKKERLLY</sequence>
<dbReference type="EMBL" id="MN740327">
    <property type="protein sequence ID" value="QHU00435.1"/>
    <property type="molecule type" value="Genomic_DNA"/>
</dbReference>